<keyword evidence="2" id="KW-1185">Reference proteome</keyword>
<organism evidence="1 2">
    <name type="scientific">Tautonia plasticadhaerens</name>
    <dbReference type="NCBI Taxonomy" id="2527974"/>
    <lineage>
        <taxon>Bacteria</taxon>
        <taxon>Pseudomonadati</taxon>
        <taxon>Planctomycetota</taxon>
        <taxon>Planctomycetia</taxon>
        <taxon>Isosphaerales</taxon>
        <taxon>Isosphaeraceae</taxon>
        <taxon>Tautonia</taxon>
    </lineage>
</organism>
<keyword evidence="1" id="KW-0547">Nucleotide-binding</keyword>
<evidence type="ECO:0000313" key="1">
    <source>
        <dbReference type="EMBL" id="QDV33735.1"/>
    </source>
</evidence>
<dbReference type="Proteomes" id="UP000317835">
    <property type="component" value="Chromosome"/>
</dbReference>
<name>A0A518GYS3_9BACT</name>
<dbReference type="EC" id="3.6.4.12" evidence="1"/>
<reference evidence="1 2" key="1">
    <citation type="submission" date="2019-02" db="EMBL/GenBank/DDBJ databases">
        <title>Deep-cultivation of Planctomycetes and their phenomic and genomic characterization uncovers novel biology.</title>
        <authorList>
            <person name="Wiegand S."/>
            <person name="Jogler M."/>
            <person name="Boedeker C."/>
            <person name="Pinto D."/>
            <person name="Vollmers J."/>
            <person name="Rivas-Marin E."/>
            <person name="Kohn T."/>
            <person name="Peeters S.H."/>
            <person name="Heuer A."/>
            <person name="Rast P."/>
            <person name="Oberbeckmann S."/>
            <person name="Bunk B."/>
            <person name="Jeske O."/>
            <person name="Meyerdierks A."/>
            <person name="Storesund J.E."/>
            <person name="Kallscheuer N."/>
            <person name="Luecker S."/>
            <person name="Lage O.M."/>
            <person name="Pohl T."/>
            <person name="Merkel B.J."/>
            <person name="Hornburger P."/>
            <person name="Mueller R.-W."/>
            <person name="Bruemmer F."/>
            <person name="Labrenz M."/>
            <person name="Spormann A.M."/>
            <person name="Op den Camp H."/>
            <person name="Overmann J."/>
            <person name="Amann R."/>
            <person name="Jetten M.S.M."/>
            <person name="Mascher T."/>
            <person name="Medema M.H."/>
            <person name="Devos D.P."/>
            <person name="Kaster A.-K."/>
            <person name="Ovreas L."/>
            <person name="Rohde M."/>
            <person name="Galperin M.Y."/>
            <person name="Jogler C."/>
        </authorList>
    </citation>
    <scope>NUCLEOTIDE SEQUENCE [LARGE SCALE GENOMIC DNA]</scope>
    <source>
        <strain evidence="1 2">ElP</strain>
    </source>
</reference>
<dbReference type="AlphaFoldDB" id="A0A518GYS3"/>
<keyword evidence="1" id="KW-0347">Helicase</keyword>
<proteinExistence type="predicted"/>
<dbReference type="GO" id="GO:0016787">
    <property type="term" value="F:hydrolase activity"/>
    <property type="evidence" value="ECO:0007669"/>
    <property type="project" value="UniProtKB-KW"/>
</dbReference>
<sequence length="220" mass="24444">MSHDRQGTGMAEIATVDLNPTEAEEREYHESMTRTIGDALKAVHESVVARHREMDEIKMQLQEHSRDLDHADKANLRQAADMASRVGEHALEQRRRLERLIESPYFGRIHTHMRDSGALANVDIGVHSFADPDSKEPLVHDWRAPISSMFYDYELGEAYYEAPSGRIDCSISLVSPLSCLDGVLMVLTPLLAGQRRGLVAPDSAADGHGGRSTTARLRCA</sequence>
<dbReference type="RefSeq" id="WP_145268079.1">
    <property type="nucleotide sequence ID" value="NZ_CP036426.1"/>
</dbReference>
<dbReference type="OrthoDB" id="9809039at2"/>
<dbReference type="GO" id="GO:0003678">
    <property type="term" value="F:DNA helicase activity"/>
    <property type="evidence" value="ECO:0007669"/>
    <property type="project" value="UniProtKB-EC"/>
</dbReference>
<keyword evidence="1" id="KW-0378">Hydrolase</keyword>
<protein>
    <submittedName>
        <fullName evidence="1">Helicase IV</fullName>
        <ecNumber evidence="1">3.6.4.12</ecNumber>
    </submittedName>
</protein>
<evidence type="ECO:0000313" key="2">
    <source>
        <dbReference type="Proteomes" id="UP000317835"/>
    </source>
</evidence>
<dbReference type="EMBL" id="CP036426">
    <property type="protein sequence ID" value="QDV33735.1"/>
    <property type="molecule type" value="Genomic_DNA"/>
</dbReference>
<keyword evidence="1" id="KW-0067">ATP-binding</keyword>
<accession>A0A518GYS3</accession>
<dbReference type="KEGG" id="tpla:ElP_16140"/>
<gene>
    <name evidence="1" type="primary">helD</name>
    <name evidence="1" type="ORF">ElP_16140</name>
</gene>